<reference evidence="2" key="1">
    <citation type="submission" date="2020-08" db="EMBL/GenBank/DDBJ databases">
        <title>Multicomponent nature underlies the extraordinary mechanical properties of spider dragline silk.</title>
        <authorList>
            <person name="Kono N."/>
            <person name="Nakamura H."/>
            <person name="Mori M."/>
            <person name="Yoshida Y."/>
            <person name="Ohtoshi R."/>
            <person name="Malay A.D."/>
            <person name="Moran D.A.P."/>
            <person name="Tomita M."/>
            <person name="Numata K."/>
            <person name="Arakawa K."/>
        </authorList>
    </citation>
    <scope>NUCLEOTIDE SEQUENCE</scope>
</reference>
<feature type="region of interest" description="Disordered" evidence="1">
    <location>
        <begin position="166"/>
        <end position="191"/>
    </location>
</feature>
<evidence type="ECO:0000256" key="1">
    <source>
        <dbReference type="SAM" id="MobiDB-lite"/>
    </source>
</evidence>
<accession>A0A8X7C3Z2</accession>
<proteinExistence type="predicted"/>
<dbReference type="OrthoDB" id="10560627at2759"/>
<feature type="compositionally biased region" description="Polar residues" evidence="1">
    <location>
        <begin position="12"/>
        <end position="35"/>
    </location>
</feature>
<evidence type="ECO:0000313" key="3">
    <source>
        <dbReference type="Proteomes" id="UP000886998"/>
    </source>
</evidence>
<keyword evidence="3" id="KW-1185">Reference proteome</keyword>
<dbReference type="AlphaFoldDB" id="A0A8X7C3Z2"/>
<feature type="region of interest" description="Disordered" evidence="1">
    <location>
        <begin position="1"/>
        <end position="154"/>
    </location>
</feature>
<sequence length="191" mass="21179">MAPPICLKAHAPSTQNLGISSSVSRGSEYQSNSLEGSRPRLDRSQGLRSSESGERQVEKKKRQVVPEIKVVGESNGSQPKIQGQVQRRKGRFSQAVSSKEDHAHTTSGAEETSPGKQVPDLQEEQCRPRRDQSDPEETDSEDQARTTSDIVDSRDKIARSLRRVYEAEDQTLSTPDIVDSPDKVARSLRRV</sequence>
<protein>
    <submittedName>
        <fullName evidence="2">Uncharacterized protein</fullName>
    </submittedName>
</protein>
<name>A0A8X7C3Z2_9ARAC</name>
<feature type="compositionally biased region" description="Basic and acidic residues" evidence="1">
    <location>
        <begin position="124"/>
        <end position="133"/>
    </location>
</feature>
<feature type="compositionally biased region" description="Polar residues" evidence="1">
    <location>
        <begin position="74"/>
        <end position="85"/>
    </location>
</feature>
<dbReference type="EMBL" id="BMAV01008278">
    <property type="protein sequence ID" value="GFY51724.1"/>
    <property type="molecule type" value="Genomic_DNA"/>
</dbReference>
<feature type="compositionally biased region" description="Basic and acidic residues" evidence="1">
    <location>
        <begin position="37"/>
        <end position="57"/>
    </location>
</feature>
<gene>
    <name evidence="2" type="ORF">TNIN_150391</name>
</gene>
<evidence type="ECO:0000313" key="2">
    <source>
        <dbReference type="EMBL" id="GFY51724.1"/>
    </source>
</evidence>
<organism evidence="2 3">
    <name type="scientific">Trichonephila inaurata madagascariensis</name>
    <dbReference type="NCBI Taxonomy" id="2747483"/>
    <lineage>
        <taxon>Eukaryota</taxon>
        <taxon>Metazoa</taxon>
        <taxon>Ecdysozoa</taxon>
        <taxon>Arthropoda</taxon>
        <taxon>Chelicerata</taxon>
        <taxon>Arachnida</taxon>
        <taxon>Araneae</taxon>
        <taxon>Araneomorphae</taxon>
        <taxon>Entelegynae</taxon>
        <taxon>Araneoidea</taxon>
        <taxon>Nephilidae</taxon>
        <taxon>Trichonephila</taxon>
        <taxon>Trichonephila inaurata</taxon>
    </lineage>
</organism>
<dbReference type="Proteomes" id="UP000886998">
    <property type="component" value="Unassembled WGS sequence"/>
</dbReference>
<comment type="caution">
    <text evidence="2">The sequence shown here is derived from an EMBL/GenBank/DDBJ whole genome shotgun (WGS) entry which is preliminary data.</text>
</comment>